<protein>
    <submittedName>
        <fullName evidence="1">Uncharacterized protein</fullName>
    </submittedName>
</protein>
<dbReference type="Proteomes" id="UP001497600">
    <property type="component" value="Chromosome H"/>
</dbReference>
<organism evidence="1 2">
    <name type="scientific">[Candida] anglica</name>
    <dbReference type="NCBI Taxonomy" id="148631"/>
    <lineage>
        <taxon>Eukaryota</taxon>
        <taxon>Fungi</taxon>
        <taxon>Dikarya</taxon>
        <taxon>Ascomycota</taxon>
        <taxon>Saccharomycotina</taxon>
        <taxon>Pichiomycetes</taxon>
        <taxon>Debaryomycetaceae</taxon>
        <taxon>Kurtzmaniella</taxon>
    </lineage>
</organism>
<gene>
    <name evidence="1" type="ORF">CAAN4_H02564</name>
</gene>
<name>A0ABP0EJA3_9ASCO</name>
<keyword evidence="2" id="KW-1185">Reference proteome</keyword>
<evidence type="ECO:0000313" key="2">
    <source>
        <dbReference type="Proteomes" id="UP001497600"/>
    </source>
</evidence>
<dbReference type="EMBL" id="OZ004260">
    <property type="protein sequence ID" value="CAK7920463.1"/>
    <property type="molecule type" value="Genomic_DNA"/>
</dbReference>
<evidence type="ECO:0000313" key="1">
    <source>
        <dbReference type="EMBL" id="CAK7920463.1"/>
    </source>
</evidence>
<proteinExistence type="predicted"/>
<sequence>MLISPPNEIPSQNYSIKIILHDESRIDDIESHDNTHFEPTRLPNVPLDGYDIPRDSTIDFQDEQHNSLNGFVLILKRLETLQYEVIMEYKKVQLELESGWTDCKEEVLPTINNTYNEVKSTIKDDLLPAFKTSMTEVKDTFLQEMFPTFKETYNDLRKFLISEMPLPSSNR</sequence>
<accession>A0ABP0EJA3</accession>
<reference evidence="1 2" key="1">
    <citation type="submission" date="2024-01" db="EMBL/GenBank/DDBJ databases">
        <authorList>
            <consortium name="Genoscope - CEA"/>
            <person name="William W."/>
        </authorList>
    </citation>
    <scope>NUCLEOTIDE SEQUENCE [LARGE SCALE GENOMIC DNA]</scope>
    <source>
        <strain evidence="1 2">29B2s-10</strain>
    </source>
</reference>